<keyword evidence="3" id="KW-1185">Reference proteome</keyword>
<dbReference type="SUPFAM" id="SSF52540">
    <property type="entry name" value="P-loop containing nucleoside triphosphate hydrolases"/>
    <property type="match status" value="2"/>
</dbReference>
<dbReference type="EMBL" id="JAIZAY010000010">
    <property type="protein sequence ID" value="KAJ8034609.1"/>
    <property type="molecule type" value="Genomic_DNA"/>
</dbReference>
<dbReference type="PROSITE" id="PS50837">
    <property type="entry name" value="NACHT"/>
    <property type="match status" value="1"/>
</dbReference>
<organism evidence="2 3">
    <name type="scientific">Holothuria leucospilota</name>
    <name type="common">Black long sea cucumber</name>
    <name type="synonym">Mertensiothuria leucospilota</name>
    <dbReference type="NCBI Taxonomy" id="206669"/>
    <lineage>
        <taxon>Eukaryota</taxon>
        <taxon>Metazoa</taxon>
        <taxon>Echinodermata</taxon>
        <taxon>Eleutherozoa</taxon>
        <taxon>Echinozoa</taxon>
        <taxon>Holothuroidea</taxon>
        <taxon>Aspidochirotacea</taxon>
        <taxon>Aspidochirotida</taxon>
        <taxon>Holothuriidae</taxon>
        <taxon>Holothuria</taxon>
    </lineage>
</organism>
<dbReference type="PANTHER" id="PTHR46312:SF2">
    <property type="entry name" value="NUCLEOTIDE-BINDING OLIGOMERIZATION DOMAIN-CONTAINING PROTEIN 2-LIKE"/>
    <property type="match status" value="1"/>
</dbReference>
<evidence type="ECO:0000313" key="3">
    <source>
        <dbReference type="Proteomes" id="UP001152320"/>
    </source>
</evidence>
<sequence length="349" mass="39798">MNYFALPKDQSEAILNSGTLADNLLSVLKETDVVQPLDVDRLIEAISDLNISSSCYHLVDFYKRTSMQATLYDKFLATLSTHLVASLPSNLCDYFDITDENKTSIISSQNPGLSLLLSLDEMGIIKQSQVAALEPPFTEMKLVQAVAMIHEYKSIVEEERIPILGGIEITDKRKREFFVQCLQRKIKSWYETMTPVPWRKSCKWSVSDLFVGSGLILTESKSKRSRLDVDEKCKVETKQIISYERLKSETRIILEGDPGCGKTMLMSQLAYDWSQGKLSDIKLLILLPLKFVQQRTLVEAIKEFYVPEDKRLSISDIEKFLDDKEYPAHLLLDGLEEYSDKQKQGKSEV</sequence>
<comment type="caution">
    <text evidence="2">The sequence shown here is derived from an EMBL/GenBank/DDBJ whole genome shotgun (WGS) entry which is preliminary data.</text>
</comment>
<dbReference type="Proteomes" id="UP001152320">
    <property type="component" value="Chromosome 10"/>
</dbReference>
<dbReference type="InterPro" id="IPR007111">
    <property type="entry name" value="NACHT_NTPase"/>
</dbReference>
<proteinExistence type="predicted"/>
<protein>
    <submittedName>
        <fullName evidence="2">Protein NLRC5</fullName>
    </submittedName>
</protein>
<dbReference type="OrthoDB" id="10071976at2759"/>
<accession>A0A9Q1BXY5</accession>
<reference evidence="2" key="1">
    <citation type="submission" date="2021-10" db="EMBL/GenBank/DDBJ databases">
        <title>Tropical sea cucumber genome reveals ecological adaptation and Cuvierian tubules defense mechanism.</title>
        <authorList>
            <person name="Chen T."/>
        </authorList>
    </citation>
    <scope>NUCLEOTIDE SEQUENCE</scope>
    <source>
        <strain evidence="2">Nanhai2018</strain>
        <tissue evidence="2">Muscle</tissue>
    </source>
</reference>
<gene>
    <name evidence="2" type="ORF">HOLleu_21518</name>
</gene>
<feature type="domain" description="NACHT" evidence="1">
    <location>
        <begin position="250"/>
        <end position="349"/>
    </location>
</feature>
<name>A0A9Q1BXY5_HOLLE</name>
<evidence type="ECO:0000259" key="1">
    <source>
        <dbReference type="PROSITE" id="PS50837"/>
    </source>
</evidence>
<evidence type="ECO:0000313" key="2">
    <source>
        <dbReference type="EMBL" id="KAJ8034609.1"/>
    </source>
</evidence>
<dbReference type="InterPro" id="IPR027417">
    <property type="entry name" value="P-loop_NTPase"/>
</dbReference>
<dbReference type="PANTHER" id="PTHR46312">
    <property type="entry name" value="NACHT DOMAIN-CONTAINING PROTEIN"/>
    <property type="match status" value="1"/>
</dbReference>
<dbReference type="Pfam" id="PF05729">
    <property type="entry name" value="NACHT"/>
    <property type="match status" value="1"/>
</dbReference>
<dbReference type="AlphaFoldDB" id="A0A9Q1BXY5"/>
<dbReference type="Gene3D" id="3.40.50.300">
    <property type="entry name" value="P-loop containing nucleotide triphosphate hydrolases"/>
    <property type="match status" value="1"/>
</dbReference>